<feature type="region of interest" description="Disordered" evidence="1">
    <location>
        <begin position="148"/>
        <end position="266"/>
    </location>
</feature>
<gene>
    <name evidence="2" type="ORF">L596_029429</name>
</gene>
<feature type="compositionally biased region" description="Low complexity" evidence="1">
    <location>
        <begin position="185"/>
        <end position="204"/>
    </location>
</feature>
<feature type="region of interest" description="Disordered" evidence="1">
    <location>
        <begin position="62"/>
        <end position="83"/>
    </location>
</feature>
<dbReference type="Proteomes" id="UP000298663">
    <property type="component" value="Unassembled WGS sequence"/>
</dbReference>
<evidence type="ECO:0000313" key="3">
    <source>
        <dbReference type="Proteomes" id="UP000298663"/>
    </source>
</evidence>
<accession>A0A4U5LUM5</accession>
<reference evidence="2 3" key="1">
    <citation type="journal article" date="2015" name="Genome Biol.">
        <title>Comparative genomics of Steinernema reveals deeply conserved gene regulatory networks.</title>
        <authorList>
            <person name="Dillman A.R."/>
            <person name="Macchietto M."/>
            <person name="Porter C.F."/>
            <person name="Rogers A."/>
            <person name="Williams B."/>
            <person name="Antoshechkin I."/>
            <person name="Lee M.M."/>
            <person name="Goodwin Z."/>
            <person name="Lu X."/>
            <person name="Lewis E.E."/>
            <person name="Goodrich-Blair H."/>
            <person name="Stock S.P."/>
            <person name="Adams B.J."/>
            <person name="Sternberg P.W."/>
            <person name="Mortazavi A."/>
        </authorList>
    </citation>
    <scope>NUCLEOTIDE SEQUENCE [LARGE SCALE GENOMIC DNA]</scope>
    <source>
        <strain evidence="2 3">ALL</strain>
    </source>
</reference>
<sequence length="355" mass="39416">MLLLDVGFCFFIGIFSVVLMADRQRRRHSAPLPNPRNRSPSSAPSHESSYKRIQALRRQFRMRQKAAGAGSQIDSKNRNSRKIRDNLAAPTAVVTKAEKTIDSSLNTSITGSTQGMSLIPPKEQEDTTEFERVSTVVKPAVTKFRTHKYKGVADPRKPFLPMPKQSGSARKEVMDSRKIQDNNRSKTSSISTSNSTSSGSITSVKSHRVKPVVRSSKPGLPRPKQKVAVITSQRPIKPRNTAPVLNKPVPKKPISSSTKPEKNSEVKRKVNAFMPTDMFPEEYDLSSPGAAVYTPNRHYPGKKQREERRASGLQEASTEILPEIDEISARDQEELSQFVDEGLEGGLPSDHCADR</sequence>
<feature type="compositionally biased region" description="Basic and acidic residues" evidence="1">
    <location>
        <begin position="122"/>
        <end position="131"/>
    </location>
</feature>
<feature type="region of interest" description="Disordered" evidence="1">
    <location>
        <begin position="286"/>
        <end position="325"/>
    </location>
</feature>
<protein>
    <submittedName>
        <fullName evidence="2">Uncharacterized protein</fullName>
    </submittedName>
</protein>
<name>A0A4U5LUM5_STECR</name>
<feature type="region of interest" description="Disordered" evidence="1">
    <location>
        <begin position="106"/>
        <end position="131"/>
    </location>
</feature>
<dbReference type="AlphaFoldDB" id="A0A4U5LUM5"/>
<evidence type="ECO:0000256" key="1">
    <source>
        <dbReference type="SAM" id="MobiDB-lite"/>
    </source>
</evidence>
<feature type="compositionally biased region" description="Polar residues" evidence="1">
    <location>
        <begin position="106"/>
        <end position="116"/>
    </location>
</feature>
<comment type="caution">
    <text evidence="2">The sequence shown here is derived from an EMBL/GenBank/DDBJ whole genome shotgun (WGS) entry which is preliminary data.</text>
</comment>
<dbReference type="EMBL" id="AZBU02000012">
    <property type="protein sequence ID" value="TKR59812.1"/>
    <property type="molecule type" value="Genomic_DNA"/>
</dbReference>
<reference evidence="2 3" key="2">
    <citation type="journal article" date="2019" name="G3 (Bethesda)">
        <title>Hybrid Assembly of the Genome of the Entomopathogenic Nematode Steinernema carpocapsae Identifies the X-Chromosome.</title>
        <authorList>
            <person name="Serra L."/>
            <person name="Macchietto M."/>
            <person name="Macias-Munoz A."/>
            <person name="McGill C.J."/>
            <person name="Rodriguez I.M."/>
            <person name="Rodriguez B."/>
            <person name="Murad R."/>
            <person name="Mortazavi A."/>
        </authorList>
    </citation>
    <scope>NUCLEOTIDE SEQUENCE [LARGE SCALE GENOMIC DNA]</scope>
    <source>
        <strain evidence="2 3">ALL</strain>
    </source>
</reference>
<feature type="compositionally biased region" description="Basic and acidic residues" evidence="1">
    <location>
        <begin position="169"/>
        <end position="184"/>
    </location>
</feature>
<proteinExistence type="predicted"/>
<organism evidence="2 3">
    <name type="scientific">Steinernema carpocapsae</name>
    <name type="common">Entomopathogenic nematode</name>
    <dbReference type="NCBI Taxonomy" id="34508"/>
    <lineage>
        <taxon>Eukaryota</taxon>
        <taxon>Metazoa</taxon>
        <taxon>Ecdysozoa</taxon>
        <taxon>Nematoda</taxon>
        <taxon>Chromadorea</taxon>
        <taxon>Rhabditida</taxon>
        <taxon>Tylenchina</taxon>
        <taxon>Panagrolaimomorpha</taxon>
        <taxon>Strongyloidoidea</taxon>
        <taxon>Steinernematidae</taxon>
        <taxon>Steinernema</taxon>
    </lineage>
</organism>
<keyword evidence="3" id="KW-1185">Reference proteome</keyword>
<feature type="compositionally biased region" description="Low complexity" evidence="1">
    <location>
        <begin position="35"/>
        <end position="47"/>
    </location>
</feature>
<feature type="region of interest" description="Disordered" evidence="1">
    <location>
        <begin position="27"/>
        <end position="50"/>
    </location>
</feature>
<evidence type="ECO:0000313" key="2">
    <source>
        <dbReference type="EMBL" id="TKR59812.1"/>
    </source>
</evidence>